<sequence>MAAQNNGESSIAYLVEPISRAANEQVFAEIAEMCIDVFFKESLGAKPKDKIAPWKEIQISSLKTLQTADLQRRRKIYPKANEMFLAYKVEPVPSSSTAAEDKPLILDLESVQNLSPVEGMEYVRGEIIGFVEITQKPYGLGKGKGRIVYDDEPLPPLRPILTNLAVKKAVRKYGVGSKLLDACEEYVQKTWEMGEIVLEVEDYNTGALDFYGNREFDTLYDDPASRRYDVGGLVLRKVRCTRKVMRKVFEGFEDSESESTSEEGDDEIVTIDADFFNRKKSSAVGG</sequence>
<dbReference type="EMBL" id="CAKOGP040000002">
    <property type="protein sequence ID" value="CAJ1924678.1"/>
    <property type="molecule type" value="Genomic_DNA"/>
</dbReference>
<feature type="domain" description="N-acetyltransferase" evidence="3">
    <location>
        <begin position="60"/>
        <end position="240"/>
    </location>
</feature>
<dbReference type="Gene3D" id="3.40.630.30">
    <property type="match status" value="1"/>
</dbReference>
<evidence type="ECO:0000259" key="3">
    <source>
        <dbReference type="PROSITE" id="PS51186"/>
    </source>
</evidence>
<evidence type="ECO:0000313" key="4">
    <source>
        <dbReference type="EMBL" id="CAJ1924678.1"/>
    </source>
</evidence>
<proteinExistence type="predicted"/>
<dbReference type="InterPro" id="IPR051556">
    <property type="entry name" value="N-term/lysine_N-AcTrnsfr"/>
</dbReference>
<keyword evidence="1" id="KW-0808">Transferase</keyword>
<dbReference type="InterPro" id="IPR016181">
    <property type="entry name" value="Acyl_CoA_acyltransferase"/>
</dbReference>
<dbReference type="PROSITE" id="PS51186">
    <property type="entry name" value="GNAT"/>
    <property type="match status" value="1"/>
</dbReference>
<name>A0AAD2FCK5_9STRA</name>
<dbReference type="CDD" id="cd04301">
    <property type="entry name" value="NAT_SF"/>
    <property type="match status" value="1"/>
</dbReference>
<dbReference type="GO" id="GO:0031415">
    <property type="term" value="C:NatA complex"/>
    <property type="evidence" value="ECO:0007669"/>
    <property type="project" value="TreeGrafter"/>
</dbReference>
<gene>
    <name evidence="4" type="ORF">CYCCA115_LOCUS1097</name>
</gene>
<dbReference type="Proteomes" id="UP001295423">
    <property type="component" value="Unassembled WGS sequence"/>
</dbReference>
<dbReference type="GO" id="GO:0007064">
    <property type="term" value="P:mitotic sister chromatid cohesion"/>
    <property type="evidence" value="ECO:0007669"/>
    <property type="project" value="TreeGrafter"/>
</dbReference>
<dbReference type="Pfam" id="PF00583">
    <property type="entry name" value="Acetyltransf_1"/>
    <property type="match status" value="1"/>
</dbReference>
<dbReference type="AlphaFoldDB" id="A0AAD2FCK5"/>
<comment type="caution">
    <text evidence="4">The sequence shown here is derived from an EMBL/GenBank/DDBJ whole genome shotgun (WGS) entry which is preliminary data.</text>
</comment>
<reference evidence="4" key="1">
    <citation type="submission" date="2023-08" db="EMBL/GenBank/DDBJ databases">
        <authorList>
            <person name="Audoor S."/>
            <person name="Bilcke G."/>
        </authorList>
    </citation>
    <scope>NUCLEOTIDE SEQUENCE</scope>
</reference>
<dbReference type="InterPro" id="IPR000182">
    <property type="entry name" value="GNAT_dom"/>
</dbReference>
<accession>A0AAD2FCK5</accession>
<dbReference type="PANTHER" id="PTHR42919:SF8">
    <property type="entry name" value="N-ALPHA-ACETYLTRANSFERASE 50"/>
    <property type="match status" value="1"/>
</dbReference>
<keyword evidence="5" id="KW-1185">Reference proteome</keyword>
<evidence type="ECO:0000256" key="1">
    <source>
        <dbReference type="ARBA" id="ARBA00022679"/>
    </source>
</evidence>
<dbReference type="SUPFAM" id="SSF55729">
    <property type="entry name" value="Acyl-CoA N-acyltransferases (Nat)"/>
    <property type="match status" value="1"/>
</dbReference>
<dbReference type="GO" id="GO:0008080">
    <property type="term" value="F:N-acetyltransferase activity"/>
    <property type="evidence" value="ECO:0007669"/>
    <property type="project" value="TreeGrafter"/>
</dbReference>
<keyword evidence="2" id="KW-0012">Acyltransferase</keyword>
<protein>
    <recommendedName>
        <fullName evidence="3">N-acetyltransferase domain-containing protein</fullName>
    </recommendedName>
</protein>
<organism evidence="4 5">
    <name type="scientific">Cylindrotheca closterium</name>
    <dbReference type="NCBI Taxonomy" id="2856"/>
    <lineage>
        <taxon>Eukaryota</taxon>
        <taxon>Sar</taxon>
        <taxon>Stramenopiles</taxon>
        <taxon>Ochrophyta</taxon>
        <taxon>Bacillariophyta</taxon>
        <taxon>Bacillariophyceae</taxon>
        <taxon>Bacillariophycidae</taxon>
        <taxon>Bacillariales</taxon>
        <taxon>Bacillariaceae</taxon>
        <taxon>Cylindrotheca</taxon>
    </lineage>
</organism>
<dbReference type="PANTHER" id="PTHR42919">
    <property type="entry name" value="N-ALPHA-ACETYLTRANSFERASE"/>
    <property type="match status" value="1"/>
</dbReference>
<evidence type="ECO:0000256" key="2">
    <source>
        <dbReference type="ARBA" id="ARBA00023315"/>
    </source>
</evidence>
<evidence type="ECO:0000313" key="5">
    <source>
        <dbReference type="Proteomes" id="UP001295423"/>
    </source>
</evidence>